<evidence type="ECO:0000313" key="2">
    <source>
        <dbReference type="Proteomes" id="UP000494205"/>
    </source>
</evidence>
<reference evidence="1 2" key="1">
    <citation type="submission" date="2020-04" db="EMBL/GenBank/DDBJ databases">
        <authorList>
            <person name="De Canck E."/>
        </authorList>
    </citation>
    <scope>NUCLEOTIDE SEQUENCE [LARGE SCALE GENOMIC DNA]</scope>
    <source>
        <strain evidence="1 2">LMG 27174</strain>
    </source>
</reference>
<organism evidence="1 2">
    <name type="scientific">Paraburkholderia rhynchosiae</name>
    <dbReference type="NCBI Taxonomy" id="487049"/>
    <lineage>
        <taxon>Bacteria</taxon>
        <taxon>Pseudomonadati</taxon>
        <taxon>Pseudomonadota</taxon>
        <taxon>Betaproteobacteria</taxon>
        <taxon>Burkholderiales</taxon>
        <taxon>Burkholderiaceae</taxon>
        <taxon>Paraburkholderia</taxon>
    </lineage>
</organism>
<sequence>MEYQDFGECTGVGKTTIEPLRETIALKRTSDNGGRFWVGAILEIYMYD</sequence>
<name>A0A6J5ANL3_9BURK</name>
<evidence type="ECO:0000313" key="1">
    <source>
        <dbReference type="EMBL" id="CAB3670380.1"/>
    </source>
</evidence>
<dbReference type="Proteomes" id="UP000494205">
    <property type="component" value="Unassembled WGS sequence"/>
</dbReference>
<proteinExistence type="predicted"/>
<protein>
    <submittedName>
        <fullName evidence="1">Uncharacterized protein</fullName>
    </submittedName>
</protein>
<accession>A0A6J5ANL3</accession>
<dbReference type="EMBL" id="CADIJZ010000006">
    <property type="protein sequence ID" value="CAB3670380.1"/>
    <property type="molecule type" value="Genomic_DNA"/>
</dbReference>
<gene>
    <name evidence="1" type="ORF">LMG27174_02123</name>
</gene>
<dbReference type="AlphaFoldDB" id="A0A6J5ANL3"/>